<sequence>MSAGTVRSPDRLSVADRCADQQSGAMAIGAPLNSPDATDAPQGGYGDKVLAVEPGGNEAIPVEARHGAPRGLFWTWTAPNLEFATIFVGVISILYFGLSFWQAVAAMAIGNLLGAAAHFLLSAEGPLHGVPQMVLGRLAFGYRGNILPATFMAVMCGVGWFATNSVSGAFALSTLFGITPLLGLVIIVVAQTAFAFFGHNLVQRFERIAAPVLAVIFVVGAVIIFGKSHVSAPSADGGFAIGGFLLTMGAAFGYTAGWTPYAADYTRYLPPTVSKVKTGLFASSGLFLSCTFLMVVGAASVTIGDPVSDNPTEAFTANLPSLVADLTLLAIAVGAVAANAINVYSGSMAFLAMGFRLPVGLQRALVTVFFGVVGFLVAWWALADAAASYEAFLLLVAYWIGPWLGVVFADRLLRREPPTLALLYDTRYANWGGVAAFVLGLLASVLLFCNQERFVGYVVRAIPELGDIGAFVGFALAFGLYLILARGRVAQSQQSRS</sequence>
<evidence type="ECO:0000256" key="5">
    <source>
        <dbReference type="ARBA" id="ARBA00022989"/>
    </source>
</evidence>
<feature type="transmembrane region" description="Helical" evidence="8">
    <location>
        <begin position="208"/>
        <end position="226"/>
    </location>
</feature>
<dbReference type="Proteomes" id="UP000003558">
    <property type="component" value="Unassembled WGS sequence"/>
</dbReference>
<evidence type="ECO:0000256" key="2">
    <source>
        <dbReference type="ARBA" id="ARBA00008974"/>
    </source>
</evidence>
<feature type="transmembrane region" description="Helical" evidence="8">
    <location>
        <begin position="142"/>
        <end position="163"/>
    </location>
</feature>
<feature type="transmembrane region" description="Helical" evidence="8">
    <location>
        <begin position="428"/>
        <end position="448"/>
    </location>
</feature>
<feature type="transmembrane region" description="Helical" evidence="8">
    <location>
        <begin position="169"/>
        <end position="196"/>
    </location>
</feature>
<dbReference type="AlphaFoldDB" id="F9VRJ3"/>
<comment type="similarity">
    <text evidence="2 7">Belongs to the purine-cytosine permease (2.A.39) family.</text>
</comment>
<keyword evidence="4 8" id="KW-0812">Transmembrane</keyword>
<feature type="transmembrane region" description="Helical" evidence="8">
    <location>
        <begin position="238"/>
        <end position="259"/>
    </location>
</feature>
<evidence type="ECO:0000256" key="6">
    <source>
        <dbReference type="ARBA" id="ARBA00023136"/>
    </source>
</evidence>
<evidence type="ECO:0000256" key="4">
    <source>
        <dbReference type="ARBA" id="ARBA00022692"/>
    </source>
</evidence>
<dbReference type="Pfam" id="PF02133">
    <property type="entry name" value="Transp_cyt_pur"/>
    <property type="match status" value="1"/>
</dbReference>
<dbReference type="Gene3D" id="1.10.4160.10">
    <property type="entry name" value="Hydantoin permease"/>
    <property type="match status" value="1"/>
</dbReference>
<evidence type="ECO:0000313" key="10">
    <source>
        <dbReference type="Proteomes" id="UP000003558"/>
    </source>
</evidence>
<dbReference type="GO" id="GO:0022857">
    <property type="term" value="F:transmembrane transporter activity"/>
    <property type="evidence" value="ECO:0007669"/>
    <property type="project" value="InterPro"/>
</dbReference>
<protein>
    <submittedName>
        <fullName evidence="9">Putative NCS1 family transporter</fullName>
    </submittedName>
</protein>
<dbReference type="PANTHER" id="PTHR31806">
    <property type="entry name" value="PURINE-CYTOSINE PERMEASE FCY2-RELATED"/>
    <property type="match status" value="1"/>
</dbReference>
<feature type="transmembrane region" description="Helical" evidence="8">
    <location>
        <begin position="280"/>
        <end position="303"/>
    </location>
</feature>
<reference evidence="9 10" key="1">
    <citation type="submission" date="2011-05" db="EMBL/GenBank/DDBJ databases">
        <title>Whole genome shotgun sequence of Gordonia alkanivorans NBRC 16433.</title>
        <authorList>
            <person name="Hosoyama A."/>
            <person name="Nakamura S."/>
            <person name="Takarada H."/>
            <person name="Tsuchikane K."/>
            <person name="Yamazaki S."/>
            <person name="Fujita N."/>
        </authorList>
    </citation>
    <scope>NUCLEOTIDE SEQUENCE [LARGE SCALE GENOMIC DNA]</scope>
    <source>
        <strain evidence="9 10">NBRC 16433</strain>
    </source>
</reference>
<evidence type="ECO:0000256" key="1">
    <source>
        <dbReference type="ARBA" id="ARBA00004141"/>
    </source>
</evidence>
<feature type="transmembrane region" description="Helical" evidence="8">
    <location>
        <begin position="364"/>
        <end position="382"/>
    </location>
</feature>
<feature type="transmembrane region" description="Helical" evidence="8">
    <location>
        <begin position="468"/>
        <end position="487"/>
    </location>
</feature>
<dbReference type="PANTHER" id="PTHR31806:SF1">
    <property type="entry name" value="PURINE-CYTOSINE PERMEASE FCY2-RELATED"/>
    <property type="match status" value="1"/>
</dbReference>
<dbReference type="GO" id="GO:0005886">
    <property type="term" value="C:plasma membrane"/>
    <property type="evidence" value="ECO:0007669"/>
    <property type="project" value="TreeGrafter"/>
</dbReference>
<proteinExistence type="inferred from homology"/>
<accession>F9VRJ3</accession>
<evidence type="ECO:0000256" key="8">
    <source>
        <dbReference type="SAM" id="Phobius"/>
    </source>
</evidence>
<keyword evidence="6 7" id="KW-0472">Membrane</keyword>
<comment type="subcellular location">
    <subcellularLocation>
        <location evidence="1">Membrane</location>
        <topology evidence="1">Multi-pass membrane protein</topology>
    </subcellularLocation>
</comment>
<dbReference type="STRING" id="1027371.GOALK_026_00380"/>
<feature type="transmembrane region" description="Helical" evidence="8">
    <location>
        <begin position="323"/>
        <end position="344"/>
    </location>
</feature>
<keyword evidence="3 7" id="KW-0813">Transport</keyword>
<evidence type="ECO:0000256" key="7">
    <source>
        <dbReference type="PIRNR" id="PIRNR002744"/>
    </source>
</evidence>
<keyword evidence="5 8" id="KW-1133">Transmembrane helix</keyword>
<evidence type="ECO:0000313" key="9">
    <source>
        <dbReference type="EMBL" id="GAA11232.1"/>
    </source>
</evidence>
<dbReference type="InterPro" id="IPR001248">
    <property type="entry name" value="Pur-cyt_permease"/>
</dbReference>
<dbReference type="EMBL" id="BACI01000026">
    <property type="protein sequence ID" value="GAA11232.1"/>
    <property type="molecule type" value="Genomic_DNA"/>
</dbReference>
<feature type="transmembrane region" description="Helical" evidence="8">
    <location>
        <begin position="73"/>
        <end position="94"/>
    </location>
</feature>
<dbReference type="InterPro" id="IPR026030">
    <property type="entry name" value="Pur-cyt_permease_Fcy2/21/22"/>
</dbReference>
<evidence type="ECO:0000256" key="3">
    <source>
        <dbReference type="ARBA" id="ARBA00022448"/>
    </source>
</evidence>
<gene>
    <name evidence="9" type="ORF">GOALK_026_00380</name>
</gene>
<name>F9VRJ3_9ACTN</name>
<comment type="caution">
    <text evidence="9">The sequence shown here is derived from an EMBL/GenBank/DDBJ whole genome shotgun (WGS) entry which is preliminary data.</text>
</comment>
<organism evidence="9 10">
    <name type="scientific">Gordonia alkanivorans NBRC 16433</name>
    <dbReference type="NCBI Taxonomy" id="1027371"/>
    <lineage>
        <taxon>Bacteria</taxon>
        <taxon>Bacillati</taxon>
        <taxon>Actinomycetota</taxon>
        <taxon>Actinomycetes</taxon>
        <taxon>Mycobacteriales</taxon>
        <taxon>Gordoniaceae</taxon>
        <taxon>Gordonia</taxon>
    </lineage>
</organism>
<dbReference type="PIRSF" id="PIRSF002744">
    <property type="entry name" value="Pur-cyt_permease"/>
    <property type="match status" value="1"/>
</dbReference>
<dbReference type="eggNOG" id="COG1457">
    <property type="taxonomic scope" value="Bacteria"/>
</dbReference>
<feature type="transmembrane region" description="Helical" evidence="8">
    <location>
        <begin position="388"/>
        <end position="408"/>
    </location>
</feature>